<dbReference type="SUPFAM" id="SSF50475">
    <property type="entry name" value="FMN-binding split barrel"/>
    <property type="match status" value="1"/>
</dbReference>
<dbReference type="Pfam" id="PF12900">
    <property type="entry name" value="Pyridox_ox_2"/>
    <property type="match status" value="1"/>
</dbReference>
<dbReference type="OrthoDB" id="953at2157"/>
<dbReference type="InterPro" id="IPR012349">
    <property type="entry name" value="Split_barrel_FMN-bd"/>
</dbReference>
<keyword evidence="2" id="KW-1185">Reference proteome</keyword>
<sequence length="154" mass="16872">MTVDELGAYGLEQLTDDEINAFLANQRMGVLGLPTGNGPYMLPLSFGFDGESRLYFTYVLGGESRKADLSERAEHATFLAYSAESPYNWESVSLTGRLEEVPESEWDEIDGVLADAWRPGLIEEAAASADVAVYRFLVEAWSGVKHTGLPPGFD</sequence>
<organism evidence="1 2">
    <name type="scientific">Halorientalis pallida</name>
    <dbReference type="NCBI Taxonomy" id="2479928"/>
    <lineage>
        <taxon>Archaea</taxon>
        <taxon>Methanobacteriati</taxon>
        <taxon>Methanobacteriota</taxon>
        <taxon>Stenosarchaea group</taxon>
        <taxon>Halobacteria</taxon>
        <taxon>Halobacteriales</taxon>
        <taxon>Haloarculaceae</taxon>
        <taxon>Halorientalis</taxon>
    </lineage>
</organism>
<evidence type="ECO:0000313" key="1">
    <source>
        <dbReference type="EMBL" id="RXK51340.1"/>
    </source>
</evidence>
<protein>
    <submittedName>
        <fullName evidence="1">Pyridoxamine 5'-phosphate oxidase family protein</fullName>
    </submittedName>
</protein>
<accession>A0A498KZ70</accession>
<name>A0A498KZ70_9EURY</name>
<dbReference type="RefSeq" id="WP_129067205.1">
    <property type="nucleotide sequence ID" value="NZ_RDFA01000001.1"/>
</dbReference>
<dbReference type="EMBL" id="RDFA01000001">
    <property type="protein sequence ID" value="RXK51340.1"/>
    <property type="molecule type" value="Genomic_DNA"/>
</dbReference>
<evidence type="ECO:0000313" key="2">
    <source>
        <dbReference type="Proteomes" id="UP000289691"/>
    </source>
</evidence>
<dbReference type="InterPro" id="IPR024747">
    <property type="entry name" value="Pyridox_Oxase-rel"/>
</dbReference>
<reference evidence="1 2" key="1">
    <citation type="submission" date="2019-01" db="EMBL/GenBank/DDBJ databases">
        <title>Halorientalis sp. F13-25 a new haloarchaeum isolated from hypersaline water.</title>
        <authorList>
            <person name="Ana D.-V."/>
            <person name="Cristina S.-P."/>
            <person name="Antonio V."/>
        </authorList>
    </citation>
    <scope>NUCLEOTIDE SEQUENCE [LARGE SCALE GENOMIC DNA]</scope>
    <source>
        <strain evidence="1 2">F13-25</strain>
    </source>
</reference>
<dbReference type="Proteomes" id="UP000289691">
    <property type="component" value="Unassembled WGS sequence"/>
</dbReference>
<gene>
    <name evidence="1" type="ORF">EAF64_01470</name>
</gene>
<dbReference type="AlphaFoldDB" id="A0A498KZ70"/>
<dbReference type="Gene3D" id="2.30.110.10">
    <property type="entry name" value="Electron Transport, Fmn-binding Protein, Chain A"/>
    <property type="match status" value="1"/>
</dbReference>
<comment type="caution">
    <text evidence="1">The sequence shown here is derived from an EMBL/GenBank/DDBJ whole genome shotgun (WGS) entry which is preliminary data.</text>
</comment>
<proteinExistence type="predicted"/>